<feature type="transmembrane region" description="Helical" evidence="1">
    <location>
        <begin position="120"/>
        <end position="140"/>
    </location>
</feature>
<protein>
    <submittedName>
        <fullName evidence="3">Uncharacterized protein</fullName>
    </submittedName>
</protein>
<evidence type="ECO:0000313" key="3">
    <source>
        <dbReference type="WBParaSite" id="MBELARI_LOCUS4636"/>
    </source>
</evidence>
<evidence type="ECO:0000313" key="2">
    <source>
        <dbReference type="Proteomes" id="UP000887575"/>
    </source>
</evidence>
<dbReference type="AlphaFoldDB" id="A0AAF3FDF3"/>
<name>A0AAF3FDF3_9BILA</name>
<accession>A0AAF3FDF3</accession>
<keyword evidence="1" id="KW-0812">Transmembrane</keyword>
<proteinExistence type="predicted"/>
<reference evidence="3" key="1">
    <citation type="submission" date="2024-02" db="UniProtKB">
        <authorList>
            <consortium name="WormBaseParasite"/>
        </authorList>
    </citation>
    <scope>IDENTIFICATION</scope>
</reference>
<dbReference type="WBParaSite" id="MBELARI_LOCUS4636">
    <property type="protein sequence ID" value="MBELARI_LOCUS4636"/>
    <property type="gene ID" value="MBELARI_LOCUS4636"/>
</dbReference>
<feature type="transmembrane region" description="Helical" evidence="1">
    <location>
        <begin position="20"/>
        <end position="47"/>
    </location>
</feature>
<sequence length="186" mass="21146">MGGRLFYELGQDGCENYASFGCHVVAIFLLHMIYELILLVVFLIVSWNTGKWVDDTSFLIWPTIFGSLCFLTWCLGPMGILAENYLLLSMCSIRSFFLAILAVLSTFIHLVIFEGFVWEVVGWIFVMPGFFYVIGSYYSARSGTYFLTRYTGYDAADPDLMTVLGKKPKKTKKHALLRICDLAYGK</sequence>
<keyword evidence="2" id="KW-1185">Reference proteome</keyword>
<feature type="transmembrane region" description="Helical" evidence="1">
    <location>
        <begin position="93"/>
        <end position="114"/>
    </location>
</feature>
<keyword evidence="1" id="KW-1133">Transmembrane helix</keyword>
<organism evidence="2 3">
    <name type="scientific">Mesorhabditis belari</name>
    <dbReference type="NCBI Taxonomy" id="2138241"/>
    <lineage>
        <taxon>Eukaryota</taxon>
        <taxon>Metazoa</taxon>
        <taxon>Ecdysozoa</taxon>
        <taxon>Nematoda</taxon>
        <taxon>Chromadorea</taxon>
        <taxon>Rhabditida</taxon>
        <taxon>Rhabditina</taxon>
        <taxon>Rhabditomorpha</taxon>
        <taxon>Rhabditoidea</taxon>
        <taxon>Rhabditidae</taxon>
        <taxon>Mesorhabditinae</taxon>
        <taxon>Mesorhabditis</taxon>
    </lineage>
</organism>
<evidence type="ECO:0000256" key="1">
    <source>
        <dbReference type="SAM" id="Phobius"/>
    </source>
</evidence>
<keyword evidence="1" id="KW-0472">Membrane</keyword>
<dbReference type="Proteomes" id="UP000887575">
    <property type="component" value="Unassembled WGS sequence"/>
</dbReference>
<feature type="transmembrane region" description="Helical" evidence="1">
    <location>
        <begin position="59"/>
        <end position="81"/>
    </location>
</feature>